<keyword evidence="3" id="KW-1185">Reference proteome</keyword>
<feature type="compositionally biased region" description="Pro residues" evidence="1">
    <location>
        <begin position="484"/>
        <end position="493"/>
    </location>
</feature>
<feature type="region of interest" description="Disordered" evidence="1">
    <location>
        <begin position="1"/>
        <end position="185"/>
    </location>
</feature>
<dbReference type="AlphaFoldDB" id="A0A9W8JLI1"/>
<sequence length="517" mass="56130">MLSSPPHPPRPSHTSPISFERPSSQATILPPSSPPSAKRPSLSTTMHWLSRSPNQNSTQSNPSPYAAPKPVRISEPKFVRGMDSLTQQRSGVLGAGATVVRTPDDALREIPSRPSLESRSSDDRPQRSASHKSKKRKPSISKSMTPPSLESVGLNSPPLPPLPFPESDEEVMLSRSSSGSSKPRTPKLLAAVPASVPVPVPVPRSPSLRPSLKIKSVPSSDERDVVPPLPSSVPPSPPPVFKPILVSDLPAFPVDPETVIVTLETCTTTHRTTLETINSRPSHLSKYVNSLIARQRATSATSSVYSDDEESDDLAVYRKHLASQGLLPQTSCKIHLFLDRPSAPYAHILSYLRSSPGTPENPEVIPRAVLYNSPSQAARLESLIELRDEAAYLNLENLHKMCSDEMVRMRHAPPKMHARGNSLSGSSGPTSMVQSLRASVYTLHTLLERAETDVRSSSHSMSGSESRPKEYKEKDNAMSDPAPLRSPPTPPSWEGPGHRRNGSVPRPLKPTAPPGWI</sequence>
<organism evidence="2 3">
    <name type="scientific">Candolleomyces eurysporus</name>
    <dbReference type="NCBI Taxonomy" id="2828524"/>
    <lineage>
        <taxon>Eukaryota</taxon>
        <taxon>Fungi</taxon>
        <taxon>Dikarya</taxon>
        <taxon>Basidiomycota</taxon>
        <taxon>Agaricomycotina</taxon>
        <taxon>Agaricomycetes</taxon>
        <taxon>Agaricomycetidae</taxon>
        <taxon>Agaricales</taxon>
        <taxon>Agaricineae</taxon>
        <taxon>Psathyrellaceae</taxon>
        <taxon>Candolleomyces</taxon>
    </lineage>
</organism>
<proteinExistence type="predicted"/>
<feature type="compositionally biased region" description="Basic and acidic residues" evidence="1">
    <location>
        <begin position="102"/>
        <end position="111"/>
    </location>
</feature>
<feature type="non-terminal residue" evidence="2">
    <location>
        <position position="517"/>
    </location>
</feature>
<evidence type="ECO:0000313" key="3">
    <source>
        <dbReference type="Proteomes" id="UP001140091"/>
    </source>
</evidence>
<reference evidence="2" key="1">
    <citation type="submission" date="2022-06" db="EMBL/GenBank/DDBJ databases">
        <title>Genome Sequence of Candolleomyces eurysporus.</title>
        <authorList>
            <person name="Buettner E."/>
        </authorList>
    </citation>
    <scope>NUCLEOTIDE SEQUENCE</scope>
    <source>
        <strain evidence="2">VTCC 930004</strain>
    </source>
</reference>
<protein>
    <submittedName>
        <fullName evidence="2">Uncharacterized protein</fullName>
    </submittedName>
</protein>
<feature type="compositionally biased region" description="Low complexity" evidence="1">
    <location>
        <begin position="50"/>
        <end position="64"/>
    </location>
</feature>
<accession>A0A9W8JLI1</accession>
<name>A0A9W8JLI1_9AGAR</name>
<dbReference type="EMBL" id="JANBPK010000009">
    <property type="protein sequence ID" value="KAJ2936930.1"/>
    <property type="molecule type" value="Genomic_DNA"/>
</dbReference>
<comment type="caution">
    <text evidence="2">The sequence shown here is derived from an EMBL/GenBank/DDBJ whole genome shotgun (WGS) entry which is preliminary data.</text>
</comment>
<feature type="region of interest" description="Disordered" evidence="1">
    <location>
        <begin position="197"/>
        <end position="234"/>
    </location>
</feature>
<evidence type="ECO:0000256" key="1">
    <source>
        <dbReference type="SAM" id="MobiDB-lite"/>
    </source>
</evidence>
<dbReference type="InterPro" id="IPR011333">
    <property type="entry name" value="SKP1/BTB/POZ_sf"/>
</dbReference>
<dbReference type="Gene3D" id="3.30.710.10">
    <property type="entry name" value="Potassium Channel Kv1.1, Chain A"/>
    <property type="match status" value="1"/>
</dbReference>
<feature type="compositionally biased region" description="Basic residues" evidence="1">
    <location>
        <begin position="129"/>
        <end position="139"/>
    </location>
</feature>
<dbReference type="Proteomes" id="UP001140091">
    <property type="component" value="Unassembled WGS sequence"/>
</dbReference>
<feature type="compositionally biased region" description="Pro residues" evidence="1">
    <location>
        <begin position="1"/>
        <end position="11"/>
    </location>
</feature>
<feature type="compositionally biased region" description="Pro residues" evidence="1">
    <location>
        <begin position="507"/>
        <end position="517"/>
    </location>
</feature>
<feature type="compositionally biased region" description="Basic and acidic residues" evidence="1">
    <location>
        <begin position="466"/>
        <end position="477"/>
    </location>
</feature>
<feature type="region of interest" description="Disordered" evidence="1">
    <location>
        <begin position="451"/>
        <end position="517"/>
    </location>
</feature>
<evidence type="ECO:0000313" key="2">
    <source>
        <dbReference type="EMBL" id="KAJ2936930.1"/>
    </source>
</evidence>
<gene>
    <name evidence="2" type="ORF">H1R20_g157</name>
</gene>
<dbReference type="OrthoDB" id="3363734at2759"/>